<dbReference type="STRING" id="749551.HMPREF9555_01285"/>
<dbReference type="EMBL" id="AECV01000023">
    <property type="protein sequence ID" value="EFW29475.1"/>
    <property type="molecule type" value="Genomic_DNA"/>
</dbReference>
<proteinExistence type="predicted"/>
<organism evidence="1 2">
    <name type="scientific">Selenomonas artemidis F0399</name>
    <dbReference type="NCBI Taxonomy" id="749551"/>
    <lineage>
        <taxon>Bacteria</taxon>
        <taxon>Bacillati</taxon>
        <taxon>Bacillota</taxon>
        <taxon>Negativicutes</taxon>
        <taxon>Selenomonadales</taxon>
        <taxon>Selenomonadaceae</taxon>
        <taxon>Selenomonas</taxon>
    </lineage>
</organism>
<gene>
    <name evidence="1" type="ORF">HMPREF9555_01285</name>
</gene>
<dbReference type="Proteomes" id="UP000004633">
    <property type="component" value="Unassembled WGS sequence"/>
</dbReference>
<evidence type="ECO:0000313" key="2">
    <source>
        <dbReference type="Proteomes" id="UP000004633"/>
    </source>
</evidence>
<protein>
    <submittedName>
        <fullName evidence="1">Uncharacterized protein</fullName>
    </submittedName>
</protein>
<name>E7N2R4_9FIRM</name>
<dbReference type="HOGENOM" id="CLU_591716_0_0_9"/>
<sequence length="462" mass="50922">MRAELDEYIATALARLKDGMGKGGQILTVKDDVGNDTYIRYSENDLWYRDFFKEHKRKPTVAELEDMAVAMVTGDASAPKVEGWIPDSAETAEAMAEAAPAIEKLRENLSVMERIKPHMKEMTSAEMRLTEGLSPEAFHVYRDLSKKLSVIGGQTAPVARLNAILFARHADIFANAVSKKTGEKLTAKDYYERFFGLDSEGKHKADMYQAVAQGVNLNENVPVLDFDSMANVLKKADKKAVLAYIRSLSTIALIPTADFCALVGIPANTDTYGQKHIVFGKSQGDPRNVKARNKTLSNLATVLQNARVIDISSNTKAKPSKGLTGRARTVQERKNSVQRYYRIMVPIKAGGQLKTLIITAEDMNGAVSISPQNVSLYEIEIAHKKGTPYHGTTKGVNVANGVPSHITIRDMLRGVKDTDKNFYIDPVTGKANFDPIHSLPQQVFNQIAWHGRRIGLNTLTSA</sequence>
<comment type="caution">
    <text evidence="1">The sequence shown here is derived from an EMBL/GenBank/DDBJ whole genome shotgun (WGS) entry which is preliminary data.</text>
</comment>
<accession>E7N2R4</accession>
<keyword evidence="2" id="KW-1185">Reference proteome</keyword>
<reference evidence="1 2" key="1">
    <citation type="submission" date="2010-08" db="EMBL/GenBank/DDBJ databases">
        <authorList>
            <person name="Weinstock G."/>
            <person name="Sodergren E."/>
            <person name="Clifton S."/>
            <person name="Fulton L."/>
            <person name="Fulton B."/>
            <person name="Courtney L."/>
            <person name="Fronick C."/>
            <person name="Harrison M."/>
            <person name="Strong C."/>
            <person name="Farmer C."/>
            <person name="Delahaunty K."/>
            <person name="Markovic C."/>
            <person name="Hall O."/>
            <person name="Minx P."/>
            <person name="Tomlinson C."/>
            <person name="Mitreva M."/>
            <person name="Hou S."/>
            <person name="Chen J."/>
            <person name="Wollam A."/>
            <person name="Pepin K.H."/>
            <person name="Johnson M."/>
            <person name="Bhonagiri V."/>
            <person name="Zhang X."/>
            <person name="Suruliraj S."/>
            <person name="Warren W."/>
            <person name="Chinwalla A."/>
            <person name="Mardis E.R."/>
            <person name="Wilson R.K."/>
        </authorList>
    </citation>
    <scope>NUCLEOTIDE SEQUENCE [LARGE SCALE GENOMIC DNA]</scope>
    <source>
        <strain evidence="1 2">F0399</strain>
    </source>
</reference>
<dbReference type="AlphaFoldDB" id="E7N2R4"/>
<dbReference type="RefSeq" id="WP_009349943.1">
    <property type="nucleotide sequence ID" value="NZ_GL638136.1"/>
</dbReference>
<evidence type="ECO:0000313" key="1">
    <source>
        <dbReference type="EMBL" id="EFW29475.1"/>
    </source>
</evidence>